<reference evidence="1" key="1">
    <citation type="submission" date="2019-10" db="EMBL/GenBank/DDBJ databases">
        <authorList>
            <consortium name="DOE Joint Genome Institute"/>
            <person name="Kuo A."/>
            <person name="Miyauchi S."/>
            <person name="Kiss E."/>
            <person name="Drula E."/>
            <person name="Kohler A."/>
            <person name="Sanchez-Garcia M."/>
            <person name="Andreopoulos B."/>
            <person name="Barry K.W."/>
            <person name="Bonito G."/>
            <person name="Buee M."/>
            <person name="Carver A."/>
            <person name="Chen C."/>
            <person name="Cichocki N."/>
            <person name="Clum A."/>
            <person name="Culley D."/>
            <person name="Crous P.W."/>
            <person name="Fauchery L."/>
            <person name="Girlanda M."/>
            <person name="Hayes R."/>
            <person name="Keri Z."/>
            <person name="Labutti K."/>
            <person name="Lipzen A."/>
            <person name="Lombard V."/>
            <person name="Magnuson J."/>
            <person name="Maillard F."/>
            <person name="Morin E."/>
            <person name="Murat C."/>
            <person name="Nolan M."/>
            <person name="Ohm R."/>
            <person name="Pangilinan J."/>
            <person name="Pereira M."/>
            <person name="Perotto S."/>
            <person name="Peter M."/>
            <person name="Riley R."/>
            <person name="Sitrit Y."/>
            <person name="Stielow B."/>
            <person name="Szollosi G."/>
            <person name="Zifcakova L."/>
            <person name="Stursova M."/>
            <person name="Spatafora J.W."/>
            <person name="Tedersoo L."/>
            <person name="Vaario L.-M."/>
            <person name="Yamada A."/>
            <person name="Yan M."/>
            <person name="Wang P."/>
            <person name="Xu J."/>
            <person name="Bruns T."/>
            <person name="Baldrian P."/>
            <person name="Vilgalys R."/>
            <person name="Henrissat B."/>
            <person name="Grigoriev I.V."/>
            <person name="Hibbett D."/>
            <person name="Nagy L.G."/>
            <person name="Martin F.M."/>
        </authorList>
    </citation>
    <scope>NUCLEOTIDE SEQUENCE</scope>
    <source>
        <strain evidence="1">P2</strain>
    </source>
</reference>
<protein>
    <submittedName>
        <fullName evidence="1">Uncharacterized protein</fullName>
    </submittedName>
</protein>
<feature type="non-terminal residue" evidence="1">
    <location>
        <position position="1"/>
    </location>
</feature>
<dbReference type="EMBL" id="MU117961">
    <property type="protein sequence ID" value="KAF9654294.1"/>
    <property type="molecule type" value="Genomic_DNA"/>
</dbReference>
<proteinExistence type="predicted"/>
<organism evidence="1 2">
    <name type="scientific">Thelephora ganbajun</name>
    <name type="common">Ganba fungus</name>
    <dbReference type="NCBI Taxonomy" id="370292"/>
    <lineage>
        <taxon>Eukaryota</taxon>
        <taxon>Fungi</taxon>
        <taxon>Dikarya</taxon>
        <taxon>Basidiomycota</taxon>
        <taxon>Agaricomycotina</taxon>
        <taxon>Agaricomycetes</taxon>
        <taxon>Thelephorales</taxon>
        <taxon>Thelephoraceae</taxon>
        <taxon>Thelephora</taxon>
    </lineage>
</organism>
<keyword evidence="2" id="KW-1185">Reference proteome</keyword>
<name>A0ACB6ZXX4_THEGA</name>
<dbReference type="Proteomes" id="UP000886501">
    <property type="component" value="Unassembled WGS sequence"/>
</dbReference>
<accession>A0ACB6ZXX4</accession>
<sequence length="423" mass="47332">MPEVIEIVSDSEEERTREFAVKTPTVIEISSSEDSEYAITRPSPAWNKALVHRATRRIIESSSESEAEAARNEPPANVIDLTLDESGDRRATLPQDKVKTPTRLDVAPRYQSLYSDSEDSDGGMFEDAIDDSIITFDPPKSAKNPIRITPPVAKAPFRETAPKKRTATPKQSATSDTQPTTPAISSTPRGSGRISKQVQAATERKELEEYTQRFFDDVNKIVFKNGLPSDTKLVWNARLLTTAGRARWHKNRHGEESSQIELATKILTCEERVRNTLSHEMCHLASWVIDKQPNEGHGQIFKKWGSRVMKAYPDIEITTRHTYEISYKYEWKCANCSKIYGRHSKSINPDECLCGACKIGNLVPLFATRTPQKPKSSSSGKMATTQPRDSPLRKPDLHISVPTDDDSSDFLDDLAAAVECIKI</sequence>
<evidence type="ECO:0000313" key="1">
    <source>
        <dbReference type="EMBL" id="KAF9654294.1"/>
    </source>
</evidence>
<reference evidence="1" key="2">
    <citation type="journal article" date="2020" name="Nat. Commun.">
        <title>Large-scale genome sequencing of mycorrhizal fungi provides insights into the early evolution of symbiotic traits.</title>
        <authorList>
            <person name="Miyauchi S."/>
            <person name="Kiss E."/>
            <person name="Kuo A."/>
            <person name="Drula E."/>
            <person name="Kohler A."/>
            <person name="Sanchez-Garcia M."/>
            <person name="Morin E."/>
            <person name="Andreopoulos B."/>
            <person name="Barry K.W."/>
            <person name="Bonito G."/>
            <person name="Buee M."/>
            <person name="Carver A."/>
            <person name="Chen C."/>
            <person name="Cichocki N."/>
            <person name="Clum A."/>
            <person name="Culley D."/>
            <person name="Crous P.W."/>
            <person name="Fauchery L."/>
            <person name="Girlanda M."/>
            <person name="Hayes R.D."/>
            <person name="Keri Z."/>
            <person name="LaButti K."/>
            <person name="Lipzen A."/>
            <person name="Lombard V."/>
            <person name="Magnuson J."/>
            <person name="Maillard F."/>
            <person name="Murat C."/>
            <person name="Nolan M."/>
            <person name="Ohm R.A."/>
            <person name="Pangilinan J."/>
            <person name="Pereira M.F."/>
            <person name="Perotto S."/>
            <person name="Peter M."/>
            <person name="Pfister S."/>
            <person name="Riley R."/>
            <person name="Sitrit Y."/>
            <person name="Stielow J.B."/>
            <person name="Szollosi G."/>
            <person name="Zifcakova L."/>
            <person name="Stursova M."/>
            <person name="Spatafora J.W."/>
            <person name="Tedersoo L."/>
            <person name="Vaario L.M."/>
            <person name="Yamada A."/>
            <person name="Yan M."/>
            <person name="Wang P."/>
            <person name="Xu J."/>
            <person name="Bruns T."/>
            <person name="Baldrian P."/>
            <person name="Vilgalys R."/>
            <person name="Dunand C."/>
            <person name="Henrissat B."/>
            <person name="Grigoriev I.V."/>
            <person name="Hibbett D."/>
            <person name="Nagy L.G."/>
            <person name="Martin F.M."/>
        </authorList>
    </citation>
    <scope>NUCLEOTIDE SEQUENCE</scope>
    <source>
        <strain evidence="1">P2</strain>
    </source>
</reference>
<comment type="caution">
    <text evidence="1">The sequence shown here is derived from an EMBL/GenBank/DDBJ whole genome shotgun (WGS) entry which is preliminary data.</text>
</comment>
<evidence type="ECO:0000313" key="2">
    <source>
        <dbReference type="Proteomes" id="UP000886501"/>
    </source>
</evidence>
<gene>
    <name evidence="1" type="ORF">BDM02DRAFT_3106603</name>
</gene>